<dbReference type="PANTHER" id="PTHR11785:SF353">
    <property type="entry name" value="METHIONINE TRANSPORTER (EUROFUNG)"/>
    <property type="match status" value="1"/>
</dbReference>
<protein>
    <recommendedName>
        <fullName evidence="9">Amino acid transporter</fullName>
    </recommendedName>
</protein>
<sequence length="643" mass="71803">MNNENTGDFRRTIRRRPLPYETQPVELAGDPEQSASPDLNKTLDVGETNFQPVAVPPTVLNLVKEPDQFGYLTTGALIFSKVVSTAIFDTPAQVLLLTGSTTASLLLWLLGGLIAWAGVNVYLEYGIQFPYNGGELYYINYVWTRPPLLLTYTYSTMFMLLCVNRGSILSTAAAICRACTREGTEWDDRVQKLVAVVVIGTTCLLQGYSRPIFIHLNNLFAMHKLLLLVFLSFCLFAVRAGGGKELDAQTAAENIRPDLGETTSSAYAWGWSMLLIQRSFLGYENANLIIEEVRRPVGDPNKVFRRAAKGAIILIIVLYMFVNTALYTALTKEEITNEMATPNKDIFALFFKKVFGSSTRARMASGTVIAITGMGNVMAFTFAVVRGTPQYILLPPTSFANLANYANQLFRAPRTVKQEIARIGAVPLPYPEFWAKTNYHGAPGPTLFLHFIISTLWIIFTPLDKANGFLVWSTLFTYARSYLAIFLAVPLLLAPRLSAFNNPVSNATWRPRAWSFMPLGPALWYTNILTIFWLIANGFVLVIYWIRSDPGKSLGEPDAAVLPSWLAPVVATSFYLLGAVYWVWDLKILPKLGYRLSIREERRGVVDYVYFHREITGLAAIFTNNLSAVLVKIKSGLSKMLTW</sequence>
<comment type="caution">
    <text evidence="7">The sequence shown here is derived from an EMBL/GenBank/DDBJ whole genome shotgun (WGS) entry which is preliminary data.</text>
</comment>
<name>A0AAD5WNY1_9PEZI</name>
<dbReference type="InterPro" id="IPR002293">
    <property type="entry name" value="AA/rel_permease1"/>
</dbReference>
<dbReference type="Gene3D" id="1.20.1740.10">
    <property type="entry name" value="Amino acid/polyamine transporter I"/>
    <property type="match status" value="1"/>
</dbReference>
<feature type="transmembrane region" description="Helical" evidence="6">
    <location>
        <begin position="469"/>
        <end position="493"/>
    </location>
</feature>
<reference evidence="7" key="1">
    <citation type="submission" date="2022-07" db="EMBL/GenBank/DDBJ databases">
        <title>Draft genome sequence of Zalerion maritima ATCC 34329, a (micro)plastics degrading marine fungus.</title>
        <authorList>
            <person name="Paco A."/>
            <person name="Goncalves M.F.M."/>
            <person name="Rocha-Santos T.A.P."/>
            <person name="Alves A."/>
        </authorList>
    </citation>
    <scope>NUCLEOTIDE SEQUENCE</scope>
    <source>
        <strain evidence="7">ATCC 34329</strain>
    </source>
</reference>
<dbReference type="EMBL" id="JAKWBI020000524">
    <property type="protein sequence ID" value="KAJ2894147.1"/>
    <property type="molecule type" value="Genomic_DNA"/>
</dbReference>
<dbReference type="PANTHER" id="PTHR11785">
    <property type="entry name" value="AMINO ACID TRANSPORTER"/>
    <property type="match status" value="1"/>
</dbReference>
<comment type="subcellular location">
    <subcellularLocation>
        <location evidence="1">Membrane</location>
        <topology evidence="1">Multi-pass membrane protein</topology>
    </subcellularLocation>
</comment>
<accession>A0AAD5WNY1</accession>
<feature type="transmembrane region" description="Helical" evidence="6">
    <location>
        <begin position="565"/>
        <end position="584"/>
    </location>
</feature>
<evidence type="ECO:0000256" key="2">
    <source>
        <dbReference type="ARBA" id="ARBA00022692"/>
    </source>
</evidence>
<evidence type="ECO:0000313" key="8">
    <source>
        <dbReference type="Proteomes" id="UP001201980"/>
    </source>
</evidence>
<evidence type="ECO:0000256" key="6">
    <source>
        <dbReference type="SAM" id="Phobius"/>
    </source>
</evidence>
<organism evidence="7 8">
    <name type="scientific">Zalerion maritima</name>
    <dbReference type="NCBI Taxonomy" id="339359"/>
    <lineage>
        <taxon>Eukaryota</taxon>
        <taxon>Fungi</taxon>
        <taxon>Dikarya</taxon>
        <taxon>Ascomycota</taxon>
        <taxon>Pezizomycotina</taxon>
        <taxon>Sordariomycetes</taxon>
        <taxon>Lulworthiomycetidae</taxon>
        <taxon>Lulworthiales</taxon>
        <taxon>Lulworthiaceae</taxon>
        <taxon>Zalerion</taxon>
    </lineage>
</organism>
<feature type="transmembrane region" description="Helical" evidence="6">
    <location>
        <begin position="220"/>
        <end position="238"/>
    </location>
</feature>
<dbReference type="AlphaFoldDB" id="A0AAD5WNY1"/>
<feature type="transmembrane region" description="Helical" evidence="6">
    <location>
        <begin position="190"/>
        <end position="208"/>
    </location>
</feature>
<feature type="transmembrane region" description="Helical" evidence="6">
    <location>
        <begin position="157"/>
        <end position="178"/>
    </location>
</feature>
<feature type="region of interest" description="Disordered" evidence="5">
    <location>
        <begin position="1"/>
        <end position="36"/>
    </location>
</feature>
<proteinExistence type="predicted"/>
<feature type="transmembrane region" description="Helical" evidence="6">
    <location>
        <begin position="311"/>
        <end position="330"/>
    </location>
</feature>
<evidence type="ECO:0008006" key="9">
    <source>
        <dbReference type="Google" id="ProtNLM"/>
    </source>
</evidence>
<gene>
    <name evidence="7" type="ORF">MKZ38_007912</name>
</gene>
<feature type="transmembrane region" description="Helical" evidence="6">
    <location>
        <begin position="95"/>
        <end position="119"/>
    </location>
</feature>
<feature type="transmembrane region" description="Helical" evidence="6">
    <location>
        <begin position="446"/>
        <end position="463"/>
    </location>
</feature>
<feature type="transmembrane region" description="Helical" evidence="6">
    <location>
        <begin position="522"/>
        <end position="545"/>
    </location>
</feature>
<keyword evidence="2 6" id="KW-0812">Transmembrane</keyword>
<evidence type="ECO:0000256" key="3">
    <source>
        <dbReference type="ARBA" id="ARBA00022989"/>
    </source>
</evidence>
<evidence type="ECO:0000313" key="7">
    <source>
        <dbReference type="EMBL" id="KAJ2894147.1"/>
    </source>
</evidence>
<dbReference type="InterPro" id="IPR050598">
    <property type="entry name" value="AminoAcid_Transporter"/>
</dbReference>
<dbReference type="GO" id="GO:0016020">
    <property type="term" value="C:membrane"/>
    <property type="evidence" value="ECO:0007669"/>
    <property type="project" value="UniProtKB-SubCell"/>
</dbReference>
<feature type="transmembrane region" description="Helical" evidence="6">
    <location>
        <begin position="363"/>
        <end position="385"/>
    </location>
</feature>
<keyword evidence="8" id="KW-1185">Reference proteome</keyword>
<dbReference type="Proteomes" id="UP001201980">
    <property type="component" value="Unassembled WGS sequence"/>
</dbReference>
<keyword evidence="3 6" id="KW-1133">Transmembrane helix</keyword>
<keyword evidence="4 6" id="KW-0472">Membrane</keyword>
<evidence type="ECO:0000256" key="1">
    <source>
        <dbReference type="ARBA" id="ARBA00004141"/>
    </source>
</evidence>
<evidence type="ECO:0000256" key="4">
    <source>
        <dbReference type="ARBA" id="ARBA00023136"/>
    </source>
</evidence>
<evidence type="ECO:0000256" key="5">
    <source>
        <dbReference type="SAM" id="MobiDB-lite"/>
    </source>
</evidence>
<dbReference type="Pfam" id="PF13520">
    <property type="entry name" value="AA_permease_2"/>
    <property type="match status" value="1"/>
</dbReference>
<dbReference type="GO" id="GO:0015179">
    <property type="term" value="F:L-amino acid transmembrane transporter activity"/>
    <property type="evidence" value="ECO:0007669"/>
    <property type="project" value="TreeGrafter"/>
</dbReference>